<dbReference type="AlphaFoldDB" id="A0A7S0BNB2"/>
<evidence type="ECO:0000313" key="1">
    <source>
        <dbReference type="EMBL" id="CAD8398864.1"/>
    </source>
</evidence>
<reference evidence="1" key="1">
    <citation type="submission" date="2021-01" db="EMBL/GenBank/DDBJ databases">
        <authorList>
            <person name="Corre E."/>
            <person name="Pelletier E."/>
            <person name="Niang G."/>
            <person name="Scheremetjew M."/>
            <person name="Finn R."/>
            <person name="Kale V."/>
            <person name="Holt S."/>
            <person name="Cochrane G."/>
            <person name="Meng A."/>
            <person name="Brown T."/>
            <person name="Cohen L."/>
        </authorList>
    </citation>
    <scope>NUCLEOTIDE SEQUENCE</scope>
    <source>
        <strain evidence="1">UTEX LB 2760</strain>
    </source>
</reference>
<protein>
    <submittedName>
        <fullName evidence="1">Uncharacterized protein</fullName>
    </submittedName>
</protein>
<gene>
    <name evidence="1" type="ORF">RMAR0315_LOCUS8856</name>
</gene>
<accession>A0A7S0BNB2</accession>
<dbReference type="EMBL" id="HBEK01016237">
    <property type="protein sequence ID" value="CAD8398864.1"/>
    <property type="molecule type" value="Transcribed_RNA"/>
</dbReference>
<name>A0A7S0BNB2_9RHOD</name>
<proteinExistence type="predicted"/>
<organism evidence="1">
    <name type="scientific">Rhodosorus marinus</name>
    <dbReference type="NCBI Taxonomy" id="101924"/>
    <lineage>
        <taxon>Eukaryota</taxon>
        <taxon>Rhodophyta</taxon>
        <taxon>Stylonematophyceae</taxon>
        <taxon>Stylonematales</taxon>
        <taxon>Stylonemataceae</taxon>
        <taxon>Rhodosorus</taxon>
    </lineage>
</organism>
<sequence length="212" mass="24383">MDGMTCFVSGISSWRLGGARCKKAYRCQRPVMTMSEFDAESESDCFDLSVLKKRINTLKEENKVHLPQADFSAAPLREAVDKRQKYYWVMIDPKRRDPRIEDYMSTKVNDGETMLGFEARDDAIYCSGLFGDVARHAGANDPTPNVVRRPLKKLEDYCVEKGWNLGIVLEGAVDLDERFDPRKHELVAEVDNIYPSDLPEARKNFENLFRKF</sequence>